<dbReference type="InterPro" id="IPR048257">
    <property type="entry name" value="DUF4590"/>
</dbReference>
<sequence>MKSQKPHQLRAKSSTLSRSLHRHEPPMIHRNHPQSKCLITFKYLGQIVQLDCEKEDPRDDIAVYQQHCGGENLCVYNGKILSGETFTIMSQRHRGFPFSLTFFLNGIQAERLSTCCEYKHKTGFKLGSKSSYFGFIKVHGAHPCYKCIVSQGKVKPVQQYNPHVPSNSRNSKNMRRRRRQLIKSQLSCVMFLF</sequence>
<dbReference type="PANTHER" id="PTHR23034">
    <property type="entry name" value="GLUTAMATE-RICH PROTEIN 3"/>
    <property type="match status" value="1"/>
</dbReference>
<evidence type="ECO:0000259" key="2">
    <source>
        <dbReference type="Pfam" id="PF15257"/>
    </source>
</evidence>
<reference evidence="3" key="1">
    <citation type="submission" date="2020-04" db="EMBL/GenBank/DDBJ databases">
        <authorList>
            <person name="Neveu A P."/>
        </authorList>
    </citation>
    <scope>NUCLEOTIDE SEQUENCE</scope>
    <source>
        <tissue evidence="3">Whole embryo</tissue>
    </source>
</reference>
<evidence type="ECO:0000256" key="1">
    <source>
        <dbReference type="SAM" id="MobiDB-lite"/>
    </source>
</evidence>
<accession>A0A6F9DVP0</accession>
<dbReference type="EMBL" id="LR791337">
    <property type="protein sequence ID" value="CAB3267199.1"/>
    <property type="molecule type" value="mRNA"/>
</dbReference>
<evidence type="ECO:0000313" key="3">
    <source>
        <dbReference type="EMBL" id="CAB3267199.1"/>
    </source>
</evidence>
<organism evidence="3">
    <name type="scientific">Phallusia mammillata</name>
    <dbReference type="NCBI Taxonomy" id="59560"/>
    <lineage>
        <taxon>Eukaryota</taxon>
        <taxon>Metazoa</taxon>
        <taxon>Chordata</taxon>
        <taxon>Tunicata</taxon>
        <taxon>Ascidiacea</taxon>
        <taxon>Phlebobranchia</taxon>
        <taxon>Ascidiidae</taxon>
        <taxon>Phallusia</taxon>
    </lineage>
</organism>
<feature type="domain" description="DUF4590" evidence="2">
    <location>
        <begin position="53"/>
        <end position="155"/>
    </location>
</feature>
<proteinExistence type="evidence at transcript level"/>
<name>A0A6F9DVP0_9ASCI</name>
<feature type="region of interest" description="Disordered" evidence="1">
    <location>
        <begin position="1"/>
        <end position="31"/>
    </location>
</feature>
<dbReference type="AlphaFoldDB" id="A0A6F9DVP0"/>
<gene>
    <name evidence="3" type="primary">Tprxl</name>
</gene>
<dbReference type="Pfam" id="PF15257">
    <property type="entry name" value="DUF4590"/>
    <property type="match status" value="1"/>
</dbReference>
<protein>
    <recommendedName>
        <fullName evidence="2">DUF4590 domain-containing protein</fullName>
    </recommendedName>
</protein>
<dbReference type="PANTHER" id="PTHR23034:SF2">
    <property type="entry name" value="GLUTAMATE-RICH PROTEIN 3"/>
    <property type="match status" value="1"/>
</dbReference>
<feature type="compositionally biased region" description="Basic residues" evidence="1">
    <location>
        <begin position="1"/>
        <end position="10"/>
    </location>
</feature>
<dbReference type="InterPro" id="IPR027962">
    <property type="entry name" value="ERICH3"/>
</dbReference>